<proteinExistence type="predicted"/>
<keyword evidence="3" id="KW-1185">Reference proteome</keyword>
<feature type="region of interest" description="Disordered" evidence="1">
    <location>
        <begin position="73"/>
        <end position="98"/>
    </location>
</feature>
<protein>
    <submittedName>
        <fullName evidence="2">Uncharacterized protein</fullName>
    </submittedName>
</protein>
<sequence>MRLGTLWLDIVGILSIPLQDTLAQLFFLPFLALIGVKAHYCSAFSSARDSPDRPRQTLPQQGRYTDVLKYPSPQHLGPIQDSPPHIHPAQSTRQPSSIEDHNTALHLSRGITRDSDQASHHCQATDCYDFLGFGSSDFIFLFRFSSRHEGRGNGAISVLSSSSSSRIRRQGESRCTFANRQVVMISWALEAAVSSSSSIT</sequence>
<evidence type="ECO:0000313" key="2">
    <source>
        <dbReference type="EMBL" id="KAL2273041.1"/>
    </source>
</evidence>
<dbReference type="EMBL" id="JBAWTH010000202">
    <property type="protein sequence ID" value="KAL2273041.1"/>
    <property type="molecule type" value="Genomic_DNA"/>
</dbReference>
<evidence type="ECO:0000256" key="1">
    <source>
        <dbReference type="SAM" id="MobiDB-lite"/>
    </source>
</evidence>
<organism evidence="2 3">
    <name type="scientific">Diaporthe vaccinii</name>
    <dbReference type="NCBI Taxonomy" id="105482"/>
    <lineage>
        <taxon>Eukaryota</taxon>
        <taxon>Fungi</taxon>
        <taxon>Dikarya</taxon>
        <taxon>Ascomycota</taxon>
        <taxon>Pezizomycotina</taxon>
        <taxon>Sordariomycetes</taxon>
        <taxon>Sordariomycetidae</taxon>
        <taxon>Diaporthales</taxon>
        <taxon>Diaporthaceae</taxon>
        <taxon>Diaporthe</taxon>
        <taxon>Diaporthe eres species complex</taxon>
    </lineage>
</organism>
<evidence type="ECO:0000313" key="3">
    <source>
        <dbReference type="Proteomes" id="UP001600888"/>
    </source>
</evidence>
<reference evidence="2 3" key="1">
    <citation type="submission" date="2024-03" db="EMBL/GenBank/DDBJ databases">
        <title>A high-quality draft genome sequence of Diaporthe vaccinii, a causative agent of upright dieback and viscid rot disease in cranberry plants.</title>
        <authorList>
            <person name="Sarrasin M."/>
            <person name="Lang B.F."/>
            <person name="Burger G."/>
        </authorList>
    </citation>
    <scope>NUCLEOTIDE SEQUENCE [LARGE SCALE GENOMIC DNA]</scope>
    <source>
        <strain evidence="2 3">IS7</strain>
    </source>
</reference>
<gene>
    <name evidence="2" type="ORF">FJTKL_05612</name>
</gene>
<comment type="caution">
    <text evidence="2">The sequence shown here is derived from an EMBL/GenBank/DDBJ whole genome shotgun (WGS) entry which is preliminary data.</text>
</comment>
<dbReference type="Proteomes" id="UP001600888">
    <property type="component" value="Unassembled WGS sequence"/>
</dbReference>
<name>A0ABR4DRZ2_9PEZI</name>
<accession>A0ABR4DRZ2</accession>